<dbReference type="Pfam" id="PF00931">
    <property type="entry name" value="NB-ARC"/>
    <property type="match status" value="1"/>
</dbReference>
<feature type="domain" description="NB-ARC" evidence="3">
    <location>
        <begin position="46"/>
        <end position="207"/>
    </location>
</feature>
<dbReference type="Pfam" id="PF23282">
    <property type="entry name" value="WHD_ROQ1"/>
    <property type="match status" value="1"/>
</dbReference>
<dbReference type="Proteomes" id="UP001374535">
    <property type="component" value="Chromosome 8"/>
</dbReference>
<evidence type="ECO:0000256" key="2">
    <source>
        <dbReference type="ARBA" id="ARBA00022737"/>
    </source>
</evidence>
<dbReference type="InterPro" id="IPR036390">
    <property type="entry name" value="WH_DNA-bd_sf"/>
</dbReference>
<dbReference type="SUPFAM" id="SSF52058">
    <property type="entry name" value="L domain-like"/>
    <property type="match status" value="1"/>
</dbReference>
<dbReference type="InterPro" id="IPR042197">
    <property type="entry name" value="Apaf_helical"/>
</dbReference>
<dbReference type="InterPro" id="IPR032675">
    <property type="entry name" value="LRR_dom_sf"/>
</dbReference>
<reference evidence="5 6" key="1">
    <citation type="journal article" date="2023" name="Life. Sci Alliance">
        <title>Evolutionary insights into 3D genome organization and epigenetic landscape of Vigna mungo.</title>
        <authorList>
            <person name="Junaid A."/>
            <person name="Singh B."/>
            <person name="Bhatia S."/>
        </authorList>
    </citation>
    <scope>NUCLEOTIDE SEQUENCE [LARGE SCALE GENOMIC DNA]</scope>
    <source>
        <strain evidence="5">Urdbean</strain>
    </source>
</reference>
<dbReference type="InterPro" id="IPR058192">
    <property type="entry name" value="WHD_ROQ1-like"/>
</dbReference>
<keyword evidence="1" id="KW-0433">Leucine-rich repeat</keyword>
<dbReference type="InterPro" id="IPR027417">
    <property type="entry name" value="P-loop_NTPase"/>
</dbReference>
<dbReference type="Gene3D" id="3.40.50.300">
    <property type="entry name" value="P-loop containing nucleotide triphosphate hydrolases"/>
    <property type="match status" value="1"/>
</dbReference>
<dbReference type="InterPro" id="IPR002182">
    <property type="entry name" value="NB-ARC"/>
</dbReference>
<name>A0AAQ3RRB4_VIGMU</name>
<dbReference type="Gene3D" id="1.10.8.430">
    <property type="entry name" value="Helical domain of apoptotic protease-activating factors"/>
    <property type="match status" value="1"/>
</dbReference>
<dbReference type="SUPFAM" id="SSF46785">
    <property type="entry name" value="Winged helix' DNA-binding domain"/>
    <property type="match status" value="1"/>
</dbReference>
<organism evidence="5 6">
    <name type="scientific">Vigna mungo</name>
    <name type="common">Black gram</name>
    <name type="synonym">Phaseolus mungo</name>
    <dbReference type="NCBI Taxonomy" id="3915"/>
    <lineage>
        <taxon>Eukaryota</taxon>
        <taxon>Viridiplantae</taxon>
        <taxon>Streptophyta</taxon>
        <taxon>Embryophyta</taxon>
        <taxon>Tracheophyta</taxon>
        <taxon>Spermatophyta</taxon>
        <taxon>Magnoliopsida</taxon>
        <taxon>eudicotyledons</taxon>
        <taxon>Gunneridae</taxon>
        <taxon>Pentapetalae</taxon>
        <taxon>rosids</taxon>
        <taxon>fabids</taxon>
        <taxon>Fabales</taxon>
        <taxon>Fabaceae</taxon>
        <taxon>Papilionoideae</taxon>
        <taxon>50 kb inversion clade</taxon>
        <taxon>NPAAA clade</taxon>
        <taxon>indigoferoid/millettioid clade</taxon>
        <taxon>Phaseoleae</taxon>
        <taxon>Vigna</taxon>
    </lineage>
</organism>
<dbReference type="AlphaFoldDB" id="A0AAQ3RRB4"/>
<dbReference type="GO" id="GO:0006952">
    <property type="term" value="P:defense response"/>
    <property type="evidence" value="ECO:0007669"/>
    <property type="project" value="InterPro"/>
</dbReference>
<gene>
    <name evidence="5" type="ORF">V8G54_027360</name>
</gene>
<dbReference type="InterPro" id="IPR044974">
    <property type="entry name" value="Disease_R_plants"/>
</dbReference>
<keyword evidence="2" id="KW-0677">Repeat</keyword>
<sequence length="643" mass="74723">MYSPVFNILRRILRFVKEPDRIMSGMSDGIKDRLQDLGNILRFDLRNDVRVVGISGMGGIGKTTLARALYERICHQYNYRCFIDDVSKIFLDSRSLGLQKQLISQTLNEKNVEICNVIEGTCMVQSKLKNAKTLIVFDNVDEVQQLRIFSGNRDNLLRECLGGGSRIIIVSRDEQLLKIHGVDHIYQVRPLIRKDAIQLFCRNAFKDNYILSDYEKLADEILSHVEGHPLAIETIGSSLFGRSLSQWKSVLEGLKENKSKNIMDILRISYIQLEEKYKQTFLDIACFFNSFHEERLKEILNFRGFHPEDSIQVLIDKSLITRGFLGFIHMHSLLVDLGRCIVREVSPKEPIKWSRLWTCKDFHDAMSENERLSNLKRLNLSDCKSLVEMPDVAEALNLEWIILQGCDCKRLKYLPDLPSRTVLSSEPFTVFPSSIYYLRHLWNAIDFYDKSAGLIIFGCPELVEIEQCFRKSFSWTIQIIEATYQWPCPERFMLKSIMPESIMPGSQIPNLFNNEFVNVDIEYLDDKYLIVDPPPVPHDNNFIGALCCVIFRLDNEQIPMDFRRDHIWLHYEELYMDECGIDTPPFSLMNIIQLLGYEDFVTVDVKKFQYRWINEQDLINLKMTHCANLSGGKRKISVIEENG</sequence>
<keyword evidence="6" id="KW-1185">Reference proteome</keyword>
<dbReference type="SUPFAM" id="SSF52540">
    <property type="entry name" value="P-loop containing nucleoside triphosphate hydrolases"/>
    <property type="match status" value="1"/>
</dbReference>
<evidence type="ECO:0000313" key="6">
    <source>
        <dbReference type="Proteomes" id="UP001374535"/>
    </source>
</evidence>
<accession>A0AAQ3RRB4</accession>
<evidence type="ECO:0000259" key="3">
    <source>
        <dbReference type="Pfam" id="PF00931"/>
    </source>
</evidence>
<evidence type="ECO:0000259" key="4">
    <source>
        <dbReference type="Pfam" id="PF23282"/>
    </source>
</evidence>
<protein>
    <recommendedName>
        <fullName evidence="7">AAA+ ATPase domain-containing protein</fullName>
    </recommendedName>
</protein>
<dbReference type="Gene3D" id="3.80.10.10">
    <property type="entry name" value="Ribonuclease Inhibitor"/>
    <property type="match status" value="1"/>
</dbReference>
<dbReference type="PANTHER" id="PTHR11017">
    <property type="entry name" value="LEUCINE-RICH REPEAT-CONTAINING PROTEIN"/>
    <property type="match status" value="1"/>
</dbReference>
<feature type="domain" description="Disease resistance protein Roq1-like winged-helix" evidence="4">
    <location>
        <begin position="274"/>
        <end position="346"/>
    </location>
</feature>
<dbReference type="EMBL" id="CP144693">
    <property type="protein sequence ID" value="WVZ01291.1"/>
    <property type="molecule type" value="Genomic_DNA"/>
</dbReference>
<dbReference type="GO" id="GO:0043531">
    <property type="term" value="F:ADP binding"/>
    <property type="evidence" value="ECO:0007669"/>
    <property type="project" value="InterPro"/>
</dbReference>
<dbReference type="PRINTS" id="PR00364">
    <property type="entry name" value="DISEASERSIST"/>
</dbReference>
<evidence type="ECO:0008006" key="7">
    <source>
        <dbReference type="Google" id="ProtNLM"/>
    </source>
</evidence>
<proteinExistence type="predicted"/>
<evidence type="ECO:0000313" key="5">
    <source>
        <dbReference type="EMBL" id="WVZ01291.1"/>
    </source>
</evidence>
<dbReference type="PANTHER" id="PTHR11017:SF259">
    <property type="entry name" value="ADP-RIBOSYL CYCLASE_CYCLIC ADP-RIBOSE HYDROLASE"/>
    <property type="match status" value="1"/>
</dbReference>
<evidence type="ECO:0000256" key="1">
    <source>
        <dbReference type="ARBA" id="ARBA00022614"/>
    </source>
</evidence>